<feature type="coiled-coil region" evidence="1">
    <location>
        <begin position="327"/>
        <end position="418"/>
    </location>
</feature>
<sequence>MSGKNLTFKLVMDADTKDYVSNTKQAQDVTVKVFDTIKSEAQKVKVTELVQGLHEATKEITDLGDKSTISGTKIREMSMQSQQMVASLNGELVEAQAELVRLSQSKASPTDISSAINRVADLKSSIKDVQAAFGAYQSVATNAMTGVDKATSNTIAEVQKFTNVDLSNVVGEAQNAARAIESMGDGATASAKDVERIEQLGVAAIGSLERELLAARNAFAALDQSSEAVTLEEIKAAGDKVKGLEQALDLTKQAFSEFENTASESMRLVDHATQKVLDDVSKFSDIDLSGFVSEAQSATRAIESMGDKAEISAQEIEKISELGSIAINDLEKELNEAKSAWQSLSNTSKGVSLDELNHAKDKVAALEQALDVTENSMQEFKQATQQTSPTINELDQSLDQTNQELSETETLTQRASSEIQGLKTGFNALTGALAALGIGTSAMEIAQTADSWANLNARLKIAVGAHGDVKVALNEVLMIARETNTDLVATGDLYARLTKIGQEMSIPQNQVLQLTKTINQAIQVSGGSAESAEAAVFQLQQSLSSGRLAGEEFNSIAEQSPRLLQAFAEGLGVTTGKLRIMAGEGKLTTEVITKALLSQSETIQKEFDQFPTTIGNSITNLKTSWMEFIGNLDQTHNVSAKVAESLGWIAKNLDTIFTTLTLAAQAFIAYKALNIANTFFDKAAGVRAASVAVTQETASVVANTQAQLANAAATRATTAAKAQLATTATATVAANAATGSSITALIGRLGSLGVAITAVGVLVPTVFEPIGTYIGEALAKAEDHVFNNGELLKSMQLLEQQELWDIARAKVVAESKAEIAAAAEKGREKAYQLTEQSKKLVAEFDELIKKGEPTKEALEKISNAMKFDSTKGINDSITALILLKDQGKITGDELQASLSKGLDGKDLLVFQTNAKAAFAGTAQEATKSAAVTEAVMKAALERTGLETQQLKGSFSSAFQSASNDVQIVIENLNAYKAQGIDTGLALATNLNKAIDTAQTRAELDYAKSKLLELEKQGLITGEQVALGLSKIEQKATQLPEALNPAIAAFAALGIKTKEQLSEAAEIAKRNFDVVSKSGQATAEGIKKAYMEMLNAAIATGDKAKIAQVQAKAASQGLQVQIDETGKAVVQTTSEWVKSNIKIGDSARSAISGYRELGDAAREEAKSSIEAWNEMMDARSKAEKENKTQRVGADFTTYNVSDIQSKLSGMGYDEAEAAKIAKNILNQGLEIDKNKARDARARGDEYTAKAFEKLLNNGQTSAFGTKKVEELLARYMAGQGSARTGTKSASVNAQAPEVNVAVPTATVEQPSAKTVTYNLSLGGKTVTLTGEESTQVDMNAFMTELERIAKGM</sequence>
<gene>
    <name evidence="3" type="ORF">I593_01666</name>
</gene>
<dbReference type="NCBIfam" id="TIGR02675">
    <property type="entry name" value="tape_meas_nterm"/>
    <property type="match status" value="1"/>
</dbReference>
<keyword evidence="4" id="KW-1185">Reference proteome</keyword>
<organism evidence="3 4">
    <name type="scientific">Acinetobacter tandoii DSM 14970 = CIP 107469</name>
    <dbReference type="NCBI Taxonomy" id="1120927"/>
    <lineage>
        <taxon>Bacteria</taxon>
        <taxon>Pseudomonadati</taxon>
        <taxon>Pseudomonadota</taxon>
        <taxon>Gammaproteobacteria</taxon>
        <taxon>Moraxellales</taxon>
        <taxon>Moraxellaceae</taxon>
        <taxon>Acinetobacter</taxon>
    </lineage>
</organism>
<evidence type="ECO:0000259" key="2">
    <source>
        <dbReference type="Pfam" id="PF20155"/>
    </source>
</evidence>
<dbReference type="OrthoDB" id="6174294at2"/>
<evidence type="ECO:0000313" key="3">
    <source>
        <dbReference type="EMBL" id="EOR08310.1"/>
    </source>
</evidence>
<dbReference type="EMBL" id="AQFM01000036">
    <property type="protein sequence ID" value="EOR08310.1"/>
    <property type="molecule type" value="Genomic_DNA"/>
</dbReference>
<dbReference type="eggNOG" id="COG5281">
    <property type="taxonomic scope" value="Bacteria"/>
</dbReference>
<reference evidence="3 4" key="1">
    <citation type="submission" date="2013-03" db="EMBL/GenBank/DDBJ databases">
        <title>The Genome Sequence of Acinetobacter tandoii CIP 107469.</title>
        <authorList>
            <consortium name="The Broad Institute Genome Sequencing Platform"/>
            <consortium name="The Broad Institute Genome Sequencing Center for Infectious Disease"/>
            <person name="Cerqueira G."/>
            <person name="Feldgarden M."/>
            <person name="Courvalin P."/>
            <person name="Perichon B."/>
            <person name="Grillot-Courvalin C."/>
            <person name="Clermont D."/>
            <person name="Rocha E."/>
            <person name="Yoon E.-J."/>
            <person name="Nemec A."/>
            <person name="Walker B."/>
            <person name="Young S.K."/>
            <person name="Zeng Q."/>
            <person name="Gargeya S."/>
            <person name="Fitzgerald M."/>
            <person name="Haas B."/>
            <person name="Abouelleil A."/>
            <person name="Alvarado L."/>
            <person name="Arachchi H.M."/>
            <person name="Berlin A.M."/>
            <person name="Chapman S.B."/>
            <person name="Dewar J."/>
            <person name="Goldberg J."/>
            <person name="Griggs A."/>
            <person name="Gujja S."/>
            <person name="Hansen M."/>
            <person name="Howarth C."/>
            <person name="Imamovic A."/>
            <person name="Larimer J."/>
            <person name="McCowan C."/>
            <person name="Murphy C."/>
            <person name="Neiman D."/>
            <person name="Pearson M."/>
            <person name="Priest M."/>
            <person name="Roberts A."/>
            <person name="Saif S."/>
            <person name="Shea T."/>
            <person name="Sisk P."/>
            <person name="Sykes S."/>
            <person name="Wortman J."/>
            <person name="Nusbaum C."/>
            <person name="Birren B."/>
        </authorList>
    </citation>
    <scope>NUCLEOTIDE SEQUENCE [LARGE SCALE GENOMIC DNA]</scope>
    <source>
        <strain evidence="3 4">CIP 107469</strain>
    </source>
</reference>
<comment type="caution">
    <text evidence="3">The sequence shown here is derived from an EMBL/GenBank/DDBJ whole genome shotgun (WGS) entry which is preliminary data.</text>
</comment>
<dbReference type="Pfam" id="PF20155">
    <property type="entry name" value="TMP_3"/>
    <property type="match status" value="1"/>
</dbReference>
<accession>R9B225</accession>
<proteinExistence type="predicted"/>
<evidence type="ECO:0000256" key="1">
    <source>
        <dbReference type="SAM" id="Coils"/>
    </source>
</evidence>
<keyword evidence="1" id="KW-0175">Coiled coil</keyword>
<evidence type="ECO:0000313" key="4">
    <source>
        <dbReference type="Proteomes" id="UP000016201"/>
    </source>
</evidence>
<name>R9B225_9GAMM</name>
<dbReference type="RefSeq" id="WP_016166749.1">
    <property type="nucleotide sequence ID" value="NZ_JHZG01000036.1"/>
</dbReference>
<protein>
    <recommendedName>
        <fullName evidence="2">Tape measure protein N-terminal domain-containing protein</fullName>
    </recommendedName>
</protein>
<dbReference type="InterPro" id="IPR013491">
    <property type="entry name" value="Tape_meas_N"/>
</dbReference>
<dbReference type="PATRIC" id="fig|1120927.3.peg.1615"/>
<dbReference type="Proteomes" id="UP000016201">
    <property type="component" value="Unassembled WGS sequence"/>
</dbReference>
<feature type="domain" description="Tape measure protein N-terminal" evidence="2">
    <location>
        <begin position="444"/>
        <end position="634"/>
    </location>
</feature>